<protein>
    <submittedName>
        <fullName evidence="1">Uncharacterized protein</fullName>
    </submittedName>
</protein>
<gene>
    <name evidence="1" type="ORF">CAMRE0001_1975</name>
</gene>
<keyword evidence="2" id="KW-1185">Reference proteome</keyword>
<comment type="caution">
    <text evidence="1">The sequence shown here is derived from an EMBL/GenBank/DDBJ whole genome shotgun (WGS) entry which is preliminary data.</text>
</comment>
<dbReference type="Proteomes" id="UP000003082">
    <property type="component" value="Unassembled WGS sequence"/>
</dbReference>
<dbReference type="EMBL" id="ACFU01000002">
    <property type="protein sequence ID" value="EEF15180.1"/>
    <property type="molecule type" value="Genomic_DNA"/>
</dbReference>
<reference evidence="1 2" key="1">
    <citation type="submission" date="2008-08" db="EMBL/GenBank/DDBJ databases">
        <authorList>
            <person name="Madupu R."/>
            <person name="Durkin A.S."/>
            <person name="Torralba M."/>
            <person name="Methe B."/>
            <person name="Sutton G.G."/>
            <person name="Strausberg R.L."/>
            <person name="Nelson K.E."/>
        </authorList>
    </citation>
    <scope>NUCLEOTIDE SEQUENCE [LARGE SCALE GENOMIC DNA]</scope>
    <source>
        <strain evidence="1 2">RM3267</strain>
    </source>
</reference>
<evidence type="ECO:0000313" key="1">
    <source>
        <dbReference type="EMBL" id="EEF15180.1"/>
    </source>
</evidence>
<dbReference type="STRING" id="553218.CAMRE0001_1975"/>
<accession>B9CYY3</accession>
<organism evidence="1 2">
    <name type="scientific">Campylobacter rectus RM3267</name>
    <dbReference type="NCBI Taxonomy" id="553218"/>
    <lineage>
        <taxon>Bacteria</taxon>
        <taxon>Pseudomonadati</taxon>
        <taxon>Campylobacterota</taxon>
        <taxon>Epsilonproteobacteria</taxon>
        <taxon>Campylobacterales</taxon>
        <taxon>Campylobacteraceae</taxon>
        <taxon>Campylobacter</taxon>
    </lineage>
</organism>
<evidence type="ECO:0000313" key="2">
    <source>
        <dbReference type="Proteomes" id="UP000003082"/>
    </source>
</evidence>
<name>B9CYY3_CAMRE</name>
<sequence length="40" mass="4397">MAPSAPPRKNENILSIYKQTLNIIADFNVTVAQLVRALVS</sequence>
<proteinExistence type="predicted"/>
<dbReference type="AlphaFoldDB" id="B9CYY3"/>